<evidence type="ECO:0000256" key="1">
    <source>
        <dbReference type="ARBA" id="ARBA00022475"/>
    </source>
</evidence>
<keyword evidence="7 8" id="KW-0472">Membrane</keyword>
<dbReference type="STRING" id="1305675.BFG57_05780"/>
<accession>A0A1E5LBA5</accession>
<feature type="transmembrane region" description="Helical" evidence="8">
    <location>
        <begin position="166"/>
        <end position="184"/>
    </location>
</feature>
<name>A0A1E5LBA5_9BACI</name>
<comment type="caution">
    <text evidence="9">The sequence shown here is derived from an EMBL/GenBank/DDBJ whole genome shotgun (WGS) entry which is preliminary data.</text>
</comment>
<dbReference type="OrthoDB" id="2854767at2"/>
<dbReference type="SMART" id="SM00793">
    <property type="entry name" value="AgrB"/>
    <property type="match status" value="1"/>
</dbReference>
<keyword evidence="2" id="KW-0673">Quorum sensing</keyword>
<evidence type="ECO:0008006" key="11">
    <source>
        <dbReference type="Google" id="ProtNLM"/>
    </source>
</evidence>
<dbReference type="Pfam" id="PF04647">
    <property type="entry name" value="AgrB"/>
    <property type="match status" value="1"/>
</dbReference>
<evidence type="ECO:0000313" key="9">
    <source>
        <dbReference type="EMBL" id="OEH91374.1"/>
    </source>
</evidence>
<sequence length="202" mass="22839">MITVISEKLANKLANATDYHEEEDYLRYSFEIIIGYVIKFAILFSLANLLNITLPIFALVVAFVSLRVITGGNHLSTFVSCMVFSILFIILTGLVFIYFSSLVAPSLFITNATIILSTFSCLLYAPIQNREREVNKNEVRKQTLVMLLFWYIILLLMVFFNVSEQIYFSIIAGVLLHLLSIIPLGTKGIIRLDHVLHKGVGK</sequence>
<dbReference type="GO" id="GO:0008233">
    <property type="term" value="F:peptidase activity"/>
    <property type="evidence" value="ECO:0007669"/>
    <property type="project" value="UniProtKB-KW"/>
</dbReference>
<reference evidence="9 10" key="1">
    <citation type="submission" date="2016-08" db="EMBL/GenBank/DDBJ databases">
        <title>Genome of Bacillus solimangrovi GH2-4.</title>
        <authorList>
            <person name="Lim S."/>
            <person name="Kim B.-C."/>
        </authorList>
    </citation>
    <scope>NUCLEOTIDE SEQUENCE [LARGE SCALE GENOMIC DNA]</scope>
    <source>
        <strain evidence="9 10">GH2-4</strain>
    </source>
</reference>
<keyword evidence="3" id="KW-0645">Protease</keyword>
<evidence type="ECO:0000256" key="3">
    <source>
        <dbReference type="ARBA" id="ARBA00022670"/>
    </source>
</evidence>
<keyword evidence="6 8" id="KW-1133">Transmembrane helix</keyword>
<evidence type="ECO:0000256" key="5">
    <source>
        <dbReference type="ARBA" id="ARBA00022801"/>
    </source>
</evidence>
<evidence type="ECO:0000256" key="8">
    <source>
        <dbReference type="SAM" id="Phobius"/>
    </source>
</evidence>
<keyword evidence="10" id="KW-1185">Reference proteome</keyword>
<keyword evidence="4 8" id="KW-0812">Transmembrane</keyword>
<gene>
    <name evidence="9" type="ORF">BFG57_05780</name>
</gene>
<evidence type="ECO:0000256" key="6">
    <source>
        <dbReference type="ARBA" id="ARBA00022989"/>
    </source>
</evidence>
<organism evidence="9 10">
    <name type="scientific">Bacillus solimangrovi</name>
    <dbReference type="NCBI Taxonomy" id="1305675"/>
    <lineage>
        <taxon>Bacteria</taxon>
        <taxon>Bacillati</taxon>
        <taxon>Bacillota</taxon>
        <taxon>Bacilli</taxon>
        <taxon>Bacillales</taxon>
        <taxon>Bacillaceae</taxon>
        <taxon>Bacillus</taxon>
    </lineage>
</organism>
<dbReference type="Proteomes" id="UP000095209">
    <property type="component" value="Unassembled WGS sequence"/>
</dbReference>
<dbReference type="EMBL" id="MJEH01000062">
    <property type="protein sequence ID" value="OEH91374.1"/>
    <property type="molecule type" value="Genomic_DNA"/>
</dbReference>
<feature type="transmembrane region" description="Helical" evidence="8">
    <location>
        <begin position="144"/>
        <end position="160"/>
    </location>
</feature>
<dbReference type="GO" id="GO:0009372">
    <property type="term" value="P:quorum sensing"/>
    <property type="evidence" value="ECO:0007669"/>
    <property type="project" value="UniProtKB-KW"/>
</dbReference>
<evidence type="ECO:0000256" key="2">
    <source>
        <dbReference type="ARBA" id="ARBA00022654"/>
    </source>
</evidence>
<evidence type="ECO:0000313" key="10">
    <source>
        <dbReference type="Proteomes" id="UP000095209"/>
    </source>
</evidence>
<protein>
    <recommendedName>
        <fullName evidence="11">Accessory regulator AgrB</fullName>
    </recommendedName>
</protein>
<evidence type="ECO:0000256" key="7">
    <source>
        <dbReference type="ARBA" id="ARBA00023136"/>
    </source>
</evidence>
<feature type="transmembrane region" description="Helical" evidence="8">
    <location>
        <begin position="105"/>
        <end position="124"/>
    </location>
</feature>
<dbReference type="RefSeq" id="WP_069718634.1">
    <property type="nucleotide sequence ID" value="NZ_MJEH01000062.1"/>
</dbReference>
<keyword evidence="5" id="KW-0378">Hydrolase</keyword>
<dbReference type="GO" id="GO:0016020">
    <property type="term" value="C:membrane"/>
    <property type="evidence" value="ECO:0007669"/>
    <property type="project" value="InterPro"/>
</dbReference>
<keyword evidence="1" id="KW-1003">Cell membrane</keyword>
<feature type="transmembrane region" description="Helical" evidence="8">
    <location>
        <begin position="78"/>
        <end position="99"/>
    </location>
</feature>
<feature type="transmembrane region" description="Helical" evidence="8">
    <location>
        <begin position="33"/>
        <end position="66"/>
    </location>
</feature>
<dbReference type="GO" id="GO:0006508">
    <property type="term" value="P:proteolysis"/>
    <property type="evidence" value="ECO:0007669"/>
    <property type="project" value="UniProtKB-KW"/>
</dbReference>
<proteinExistence type="predicted"/>
<dbReference type="InterPro" id="IPR006741">
    <property type="entry name" value="AgrB"/>
</dbReference>
<evidence type="ECO:0000256" key="4">
    <source>
        <dbReference type="ARBA" id="ARBA00022692"/>
    </source>
</evidence>
<dbReference type="AlphaFoldDB" id="A0A1E5LBA5"/>